<accession>A0ABT8LEK0</accession>
<protein>
    <submittedName>
        <fullName evidence="6">Hydrogen peroxide-inducible genes activator</fullName>
    </submittedName>
</protein>
<gene>
    <name evidence="6" type="ORF">QQ020_29320</name>
</gene>
<evidence type="ECO:0000256" key="4">
    <source>
        <dbReference type="ARBA" id="ARBA00023163"/>
    </source>
</evidence>
<keyword evidence="2" id="KW-0805">Transcription regulation</keyword>
<dbReference type="Pfam" id="PF03466">
    <property type="entry name" value="LysR_substrate"/>
    <property type="match status" value="1"/>
</dbReference>
<evidence type="ECO:0000313" key="6">
    <source>
        <dbReference type="EMBL" id="MDN5216204.1"/>
    </source>
</evidence>
<dbReference type="InterPro" id="IPR000847">
    <property type="entry name" value="LysR_HTH_N"/>
</dbReference>
<evidence type="ECO:0000259" key="5">
    <source>
        <dbReference type="PROSITE" id="PS50931"/>
    </source>
</evidence>
<dbReference type="EMBL" id="JAUJEB010000008">
    <property type="protein sequence ID" value="MDN5216204.1"/>
    <property type="molecule type" value="Genomic_DNA"/>
</dbReference>
<dbReference type="PRINTS" id="PR00039">
    <property type="entry name" value="HTHLYSR"/>
</dbReference>
<dbReference type="PANTHER" id="PTHR30419:SF29">
    <property type="entry name" value="LYSR-FAMILY TRANSCRIPTIONAL REGULATOR"/>
    <property type="match status" value="1"/>
</dbReference>
<proteinExistence type="inferred from homology"/>
<evidence type="ECO:0000256" key="1">
    <source>
        <dbReference type="ARBA" id="ARBA00009437"/>
    </source>
</evidence>
<dbReference type="InterPro" id="IPR005119">
    <property type="entry name" value="LysR_subst-bd"/>
</dbReference>
<dbReference type="InterPro" id="IPR036388">
    <property type="entry name" value="WH-like_DNA-bd_sf"/>
</dbReference>
<dbReference type="Pfam" id="PF00126">
    <property type="entry name" value="HTH_1"/>
    <property type="match status" value="1"/>
</dbReference>
<evidence type="ECO:0000256" key="2">
    <source>
        <dbReference type="ARBA" id="ARBA00023015"/>
    </source>
</evidence>
<dbReference type="Proteomes" id="UP001172083">
    <property type="component" value="Unassembled WGS sequence"/>
</dbReference>
<keyword evidence="7" id="KW-1185">Reference proteome</keyword>
<keyword evidence="3" id="KW-0238">DNA-binding</keyword>
<evidence type="ECO:0000313" key="7">
    <source>
        <dbReference type="Proteomes" id="UP001172083"/>
    </source>
</evidence>
<dbReference type="InterPro" id="IPR036390">
    <property type="entry name" value="WH_DNA-bd_sf"/>
</dbReference>
<organism evidence="6 7">
    <name type="scientific">Agaribacillus aureus</name>
    <dbReference type="NCBI Taxonomy" id="3051825"/>
    <lineage>
        <taxon>Bacteria</taxon>
        <taxon>Pseudomonadati</taxon>
        <taxon>Bacteroidota</taxon>
        <taxon>Cytophagia</taxon>
        <taxon>Cytophagales</taxon>
        <taxon>Splendidivirgaceae</taxon>
        <taxon>Agaribacillus</taxon>
    </lineage>
</organism>
<feature type="domain" description="HTH lysR-type" evidence="5">
    <location>
        <begin position="1"/>
        <end position="58"/>
    </location>
</feature>
<dbReference type="RefSeq" id="WP_346761542.1">
    <property type="nucleotide sequence ID" value="NZ_JAUJEB010000008.1"/>
</dbReference>
<dbReference type="InterPro" id="IPR050950">
    <property type="entry name" value="HTH-type_LysR_regulators"/>
</dbReference>
<dbReference type="CDD" id="cd08411">
    <property type="entry name" value="PBP2_OxyR"/>
    <property type="match status" value="1"/>
</dbReference>
<dbReference type="SUPFAM" id="SSF46785">
    <property type="entry name" value="Winged helix' DNA-binding domain"/>
    <property type="match status" value="1"/>
</dbReference>
<keyword evidence="4" id="KW-0804">Transcription</keyword>
<name>A0ABT8LEK0_9BACT</name>
<dbReference type="SUPFAM" id="SSF53850">
    <property type="entry name" value="Periplasmic binding protein-like II"/>
    <property type="match status" value="1"/>
</dbReference>
<evidence type="ECO:0000256" key="3">
    <source>
        <dbReference type="ARBA" id="ARBA00023125"/>
    </source>
</evidence>
<dbReference type="PROSITE" id="PS50931">
    <property type="entry name" value="HTH_LYSR"/>
    <property type="match status" value="1"/>
</dbReference>
<dbReference type="Gene3D" id="1.10.10.10">
    <property type="entry name" value="Winged helix-like DNA-binding domain superfamily/Winged helix DNA-binding domain"/>
    <property type="match status" value="1"/>
</dbReference>
<comment type="caution">
    <text evidence="6">The sequence shown here is derived from an EMBL/GenBank/DDBJ whole genome shotgun (WGS) entry which is preliminary data.</text>
</comment>
<sequence>MTLIQLEYVVAVDTYRHFAKAAEKCFITQPTLSMQIQKLEDSLGVIIFDRSKHPVMPTEIGQSIIKQARIVLNESKKIKEIIDDEKQELVGEIRLGIIPTLSPYLLPLFINTFIEKYPRVEIQVEEFLTSQIIEKLKYDLLDIGLVVTPVKEQGIIEKPLFYEEFYTYVSSQHALSKKPVLSMDDIDVNDLWLLNEGHCFREQTLNLCGAYQDKPKNEHFRYESGSLEALRKIVDQRRGLTLLPELATYDLTLENKKKLRPFVAPVPVREVSLIMHRSFLKRKIVEALFKEIIDSLPPDMAARKQGNVIKWR</sequence>
<dbReference type="PANTHER" id="PTHR30419">
    <property type="entry name" value="HTH-TYPE TRANSCRIPTIONAL REGULATOR YBHD"/>
    <property type="match status" value="1"/>
</dbReference>
<reference evidence="6" key="1">
    <citation type="submission" date="2023-06" db="EMBL/GenBank/DDBJ databases">
        <title>Genomic of Agaribacillus aureum.</title>
        <authorList>
            <person name="Wang G."/>
        </authorList>
    </citation>
    <scope>NUCLEOTIDE SEQUENCE</scope>
    <source>
        <strain evidence="6">BMA12</strain>
    </source>
</reference>
<comment type="similarity">
    <text evidence="1">Belongs to the LysR transcriptional regulatory family.</text>
</comment>
<dbReference type="Gene3D" id="3.40.190.10">
    <property type="entry name" value="Periplasmic binding protein-like II"/>
    <property type="match status" value="2"/>
</dbReference>